<dbReference type="KEGG" id="nba:CUN60_12035"/>
<organism evidence="1 2">
    <name type="scientific">Aquella oligotrophica</name>
    <dbReference type="NCBI Taxonomy" id="2067065"/>
    <lineage>
        <taxon>Bacteria</taxon>
        <taxon>Pseudomonadati</taxon>
        <taxon>Pseudomonadota</taxon>
        <taxon>Betaproteobacteria</taxon>
        <taxon>Neisseriales</taxon>
        <taxon>Neisseriaceae</taxon>
        <taxon>Aquella</taxon>
    </lineage>
</organism>
<proteinExistence type="predicted"/>
<protein>
    <submittedName>
        <fullName evidence="1">Uncharacterized protein</fullName>
    </submittedName>
</protein>
<evidence type="ECO:0000313" key="1">
    <source>
        <dbReference type="EMBL" id="AUR52990.1"/>
    </source>
</evidence>
<dbReference type="RefSeq" id="WP_102952276.1">
    <property type="nucleotide sequence ID" value="NZ_CP024847.1"/>
</dbReference>
<sequence length="244" mass="27971">MGKLIFILALSGCSSMPIVSDNKVYENKISEIIAKQLAYDCTSSVSFKGQGVKYDDISDYKENSCNTVIDKSSIQQSINSLAIQLNNYNVCNPIDDRDLIRLQRSWSSPCIFLMTPKDRYGEKYNGTFLQDFSTDLNSQYNALKKNVLFQAQKIVDTQQVADEKKQNEKIAEDNRKKEAKESCIANFQKSILYKKYYAQKDKFIKQRYNQCINNGFSSMQCYSFKLQDSIGYDIENHPPSANCD</sequence>
<dbReference type="AlphaFoldDB" id="A0A2I7N957"/>
<accession>A0A2I7N957</accession>
<dbReference type="Proteomes" id="UP000236655">
    <property type="component" value="Chromosome"/>
</dbReference>
<evidence type="ECO:0000313" key="2">
    <source>
        <dbReference type="Proteomes" id="UP000236655"/>
    </source>
</evidence>
<gene>
    <name evidence="1" type="ORF">CUN60_12035</name>
</gene>
<name>A0A2I7N957_9NEIS</name>
<reference evidence="2" key="1">
    <citation type="submission" date="2017-11" db="EMBL/GenBank/DDBJ databases">
        <authorList>
            <person name="Chan K.G."/>
            <person name="Lee L.S."/>
        </authorList>
    </citation>
    <scope>NUCLEOTIDE SEQUENCE [LARGE SCALE GENOMIC DNA]</scope>
    <source>
        <strain evidence="2">DSM 100970</strain>
    </source>
</reference>
<dbReference type="EMBL" id="CP024847">
    <property type="protein sequence ID" value="AUR52990.1"/>
    <property type="molecule type" value="Genomic_DNA"/>
</dbReference>
<keyword evidence="2" id="KW-1185">Reference proteome</keyword>